<gene>
    <name evidence="6" type="ORF">PACLA_8A042132</name>
</gene>
<comment type="caution">
    <text evidence="6">The sequence shown here is derived from an EMBL/GenBank/DDBJ whole genome shotgun (WGS) entry which is preliminary data.</text>
</comment>
<evidence type="ECO:0000256" key="3">
    <source>
        <dbReference type="ARBA" id="ARBA00023157"/>
    </source>
</evidence>
<evidence type="ECO:0000313" key="7">
    <source>
        <dbReference type="Proteomes" id="UP001152795"/>
    </source>
</evidence>
<dbReference type="GO" id="GO:0005886">
    <property type="term" value="C:plasma membrane"/>
    <property type="evidence" value="ECO:0007669"/>
    <property type="project" value="TreeGrafter"/>
</dbReference>
<feature type="non-terminal residue" evidence="6">
    <location>
        <position position="209"/>
    </location>
</feature>
<dbReference type="InterPro" id="IPR003599">
    <property type="entry name" value="Ig_sub"/>
</dbReference>
<dbReference type="InterPro" id="IPR051275">
    <property type="entry name" value="Cell_adhesion_signaling"/>
</dbReference>
<sequence>VITSPRDGTKRTFVPGSSRNITWTFDDAKAAYRAWSFTSSNGLGSGLLGGIFSDFEPQTTTDVLPGVDIIKPHALKPTVTTCSSPVTVIEGNDLTCECQGQGGNPAANVIWFIDDIQIDKTGKEEQTLSRRNVSAADSGTYKCVAESYPNAKFKDEGLITVVVKLKFKPNKTAIRSTPERSVIGESVNITCESSGLPKPRYSIIHNDTE</sequence>
<dbReference type="Pfam" id="PF13927">
    <property type="entry name" value="Ig_3"/>
    <property type="match status" value="1"/>
</dbReference>
<dbReference type="Gene3D" id="2.60.40.10">
    <property type="entry name" value="Immunoglobulins"/>
    <property type="match status" value="1"/>
</dbReference>
<dbReference type="SUPFAM" id="SSF48726">
    <property type="entry name" value="Immunoglobulin"/>
    <property type="match status" value="1"/>
</dbReference>
<keyword evidence="5" id="KW-0393">Immunoglobulin domain</keyword>
<reference evidence="6" key="1">
    <citation type="submission" date="2020-04" db="EMBL/GenBank/DDBJ databases">
        <authorList>
            <person name="Alioto T."/>
            <person name="Alioto T."/>
            <person name="Gomez Garrido J."/>
        </authorList>
    </citation>
    <scope>NUCLEOTIDE SEQUENCE</scope>
    <source>
        <strain evidence="6">A484AB</strain>
    </source>
</reference>
<evidence type="ECO:0000256" key="2">
    <source>
        <dbReference type="ARBA" id="ARBA00023136"/>
    </source>
</evidence>
<dbReference type="GO" id="GO:0005911">
    <property type="term" value="C:cell-cell junction"/>
    <property type="evidence" value="ECO:0007669"/>
    <property type="project" value="TreeGrafter"/>
</dbReference>
<proteinExistence type="predicted"/>
<dbReference type="GO" id="GO:0098609">
    <property type="term" value="P:cell-cell adhesion"/>
    <property type="evidence" value="ECO:0007669"/>
    <property type="project" value="TreeGrafter"/>
</dbReference>
<keyword evidence="2" id="KW-0472">Membrane</keyword>
<dbReference type="SMART" id="SM00409">
    <property type="entry name" value="IG"/>
    <property type="match status" value="1"/>
</dbReference>
<dbReference type="AlphaFoldDB" id="A0A6S7K0E4"/>
<dbReference type="GO" id="GO:0050839">
    <property type="term" value="F:cell adhesion molecule binding"/>
    <property type="evidence" value="ECO:0007669"/>
    <property type="project" value="TreeGrafter"/>
</dbReference>
<evidence type="ECO:0000256" key="1">
    <source>
        <dbReference type="ARBA" id="ARBA00004479"/>
    </source>
</evidence>
<dbReference type="InterPro" id="IPR003598">
    <property type="entry name" value="Ig_sub2"/>
</dbReference>
<dbReference type="InterPro" id="IPR013783">
    <property type="entry name" value="Ig-like_fold"/>
</dbReference>
<dbReference type="InterPro" id="IPR007110">
    <property type="entry name" value="Ig-like_dom"/>
</dbReference>
<dbReference type="Proteomes" id="UP001152795">
    <property type="component" value="Unassembled WGS sequence"/>
</dbReference>
<dbReference type="EMBL" id="CACRXK020022516">
    <property type="protein sequence ID" value="CAB4036888.1"/>
    <property type="molecule type" value="Genomic_DNA"/>
</dbReference>
<organism evidence="6 7">
    <name type="scientific">Paramuricea clavata</name>
    <name type="common">Red gorgonian</name>
    <name type="synonym">Violescent sea-whip</name>
    <dbReference type="NCBI Taxonomy" id="317549"/>
    <lineage>
        <taxon>Eukaryota</taxon>
        <taxon>Metazoa</taxon>
        <taxon>Cnidaria</taxon>
        <taxon>Anthozoa</taxon>
        <taxon>Octocorallia</taxon>
        <taxon>Malacalcyonacea</taxon>
        <taxon>Plexauridae</taxon>
        <taxon>Paramuricea</taxon>
    </lineage>
</organism>
<name>A0A6S7K0E4_PARCT</name>
<dbReference type="OrthoDB" id="10028801at2759"/>
<dbReference type="PANTHER" id="PTHR11640:SF164">
    <property type="entry name" value="MAM DOMAIN-CONTAINING GLYCOSYLPHOSPHATIDYLINOSITOL ANCHOR PROTEIN 1"/>
    <property type="match status" value="1"/>
</dbReference>
<dbReference type="PANTHER" id="PTHR11640">
    <property type="entry name" value="NEPHRIN"/>
    <property type="match status" value="1"/>
</dbReference>
<protein>
    <submittedName>
        <fullName evidence="6">Roundabout homolog 1</fullName>
    </submittedName>
</protein>
<dbReference type="PROSITE" id="PS50835">
    <property type="entry name" value="IG_LIKE"/>
    <property type="match status" value="1"/>
</dbReference>
<accession>A0A6S7K0E4</accession>
<evidence type="ECO:0000256" key="4">
    <source>
        <dbReference type="ARBA" id="ARBA00023180"/>
    </source>
</evidence>
<comment type="subcellular location">
    <subcellularLocation>
        <location evidence="1">Membrane</location>
        <topology evidence="1">Single-pass type I membrane protein</topology>
    </subcellularLocation>
</comment>
<evidence type="ECO:0000256" key="5">
    <source>
        <dbReference type="ARBA" id="ARBA00023319"/>
    </source>
</evidence>
<feature type="non-terminal residue" evidence="6">
    <location>
        <position position="1"/>
    </location>
</feature>
<keyword evidence="4" id="KW-0325">Glycoprotein</keyword>
<dbReference type="InterPro" id="IPR036179">
    <property type="entry name" value="Ig-like_dom_sf"/>
</dbReference>
<keyword evidence="7" id="KW-1185">Reference proteome</keyword>
<keyword evidence="3" id="KW-1015">Disulfide bond</keyword>
<dbReference type="SMART" id="SM00408">
    <property type="entry name" value="IGc2"/>
    <property type="match status" value="1"/>
</dbReference>
<evidence type="ECO:0000313" key="6">
    <source>
        <dbReference type="EMBL" id="CAB4036888.1"/>
    </source>
</evidence>